<dbReference type="SUPFAM" id="SSF56655">
    <property type="entry name" value="Carbohydrate phosphatase"/>
    <property type="match status" value="1"/>
</dbReference>
<feature type="binding site" evidence="7">
    <location>
        <position position="75"/>
    </location>
    <ligand>
        <name>Mg(2+)</name>
        <dbReference type="ChEBI" id="CHEBI:18420"/>
        <label>1</label>
        <note>catalytic</note>
    </ligand>
</feature>
<dbReference type="GO" id="GO:0007165">
    <property type="term" value="P:signal transduction"/>
    <property type="evidence" value="ECO:0007669"/>
    <property type="project" value="TreeGrafter"/>
</dbReference>
<evidence type="ECO:0000256" key="8">
    <source>
        <dbReference type="RuleBase" id="RU364068"/>
    </source>
</evidence>
<dbReference type="FunFam" id="3.30.540.10:FF:000004">
    <property type="entry name" value="Inositol-1-monophosphatase"/>
    <property type="match status" value="1"/>
</dbReference>
<evidence type="ECO:0000256" key="6">
    <source>
        <dbReference type="ARBA" id="ARBA00022842"/>
    </source>
</evidence>
<dbReference type="InterPro" id="IPR033942">
    <property type="entry name" value="IMPase"/>
</dbReference>
<dbReference type="HOGENOM" id="CLU_044118_7_0_1"/>
<proteinExistence type="inferred from homology"/>
<feature type="binding site" evidence="7">
    <location>
        <position position="58"/>
    </location>
    <ligand>
        <name>Mg(2+)</name>
        <dbReference type="ChEBI" id="CHEBI:18420"/>
        <label>1</label>
        <note>catalytic</note>
    </ligand>
</feature>
<dbReference type="STRING" id="13249.T1I1V6"/>
<feature type="binding site" evidence="7">
    <location>
        <position position="77"/>
    </location>
    <ligand>
        <name>Mg(2+)</name>
        <dbReference type="ChEBI" id="CHEBI:18420"/>
        <label>1</label>
        <note>catalytic</note>
    </ligand>
</feature>
<dbReference type="InterPro" id="IPR000760">
    <property type="entry name" value="Inositol_monophosphatase-like"/>
</dbReference>
<dbReference type="VEuPathDB" id="VectorBase:RPRC010276"/>
<dbReference type="Proteomes" id="UP000015103">
    <property type="component" value="Unassembled WGS sequence"/>
</dbReference>
<comment type="cofactor">
    <cofactor evidence="1 7 8">
        <name>Mg(2+)</name>
        <dbReference type="ChEBI" id="CHEBI:18420"/>
    </cofactor>
</comment>
<dbReference type="EMBL" id="ACPB03005169">
    <property type="status" value="NOT_ANNOTATED_CDS"/>
    <property type="molecule type" value="Genomic_DNA"/>
</dbReference>
<organism evidence="9 10">
    <name type="scientific">Rhodnius prolixus</name>
    <name type="common">Triatomid bug</name>
    <dbReference type="NCBI Taxonomy" id="13249"/>
    <lineage>
        <taxon>Eukaryota</taxon>
        <taxon>Metazoa</taxon>
        <taxon>Ecdysozoa</taxon>
        <taxon>Arthropoda</taxon>
        <taxon>Hexapoda</taxon>
        <taxon>Insecta</taxon>
        <taxon>Pterygota</taxon>
        <taxon>Neoptera</taxon>
        <taxon>Paraneoptera</taxon>
        <taxon>Hemiptera</taxon>
        <taxon>Heteroptera</taxon>
        <taxon>Panheteroptera</taxon>
        <taxon>Cimicomorpha</taxon>
        <taxon>Reduviidae</taxon>
        <taxon>Triatominae</taxon>
        <taxon>Rhodnius</taxon>
    </lineage>
</organism>
<dbReference type="AlphaFoldDB" id="T1I1V6"/>
<dbReference type="eggNOG" id="KOG2951">
    <property type="taxonomic scope" value="Eukaryota"/>
</dbReference>
<protein>
    <recommendedName>
        <fullName evidence="8">Inositol-1-monophosphatase</fullName>
        <ecNumber evidence="8">3.1.3.25</ecNumber>
    </recommendedName>
</protein>
<dbReference type="PRINTS" id="PR00377">
    <property type="entry name" value="IMPHPHTASES"/>
</dbReference>
<comment type="pathway">
    <text evidence="2 8">Polyol metabolism; myo-inositol biosynthesis; myo-inositol from D-glucose 6-phosphate: step 2/2.</text>
</comment>
<dbReference type="Gene3D" id="3.30.540.10">
    <property type="entry name" value="Fructose-1,6-Bisphosphatase, subunit A, domain 1"/>
    <property type="match status" value="1"/>
</dbReference>
<dbReference type="PANTHER" id="PTHR20854">
    <property type="entry name" value="INOSITOL MONOPHOSPHATASE"/>
    <property type="match status" value="1"/>
</dbReference>
<dbReference type="EnsemblMetazoa" id="RPRC010276-RA">
    <property type="protein sequence ID" value="RPRC010276-PA"/>
    <property type="gene ID" value="RPRC010276"/>
</dbReference>
<comment type="similarity">
    <text evidence="3 8">Belongs to the inositol monophosphatase superfamily.</text>
</comment>
<evidence type="ECO:0000256" key="3">
    <source>
        <dbReference type="ARBA" id="ARBA00009759"/>
    </source>
</evidence>
<keyword evidence="6 7" id="KW-0460">Magnesium</keyword>
<dbReference type="GO" id="GO:0046854">
    <property type="term" value="P:phosphatidylinositol phosphate biosynthetic process"/>
    <property type="evidence" value="ECO:0007669"/>
    <property type="project" value="InterPro"/>
</dbReference>
<comment type="catalytic activity">
    <reaction evidence="8">
        <text>a myo-inositol phosphate + H2O = myo-inositol + phosphate</text>
        <dbReference type="Rhea" id="RHEA:24056"/>
        <dbReference type="ChEBI" id="CHEBI:15377"/>
        <dbReference type="ChEBI" id="CHEBI:17268"/>
        <dbReference type="ChEBI" id="CHEBI:43474"/>
        <dbReference type="ChEBI" id="CHEBI:84139"/>
        <dbReference type="EC" id="3.1.3.25"/>
    </reaction>
</comment>
<dbReference type="GO" id="GO:0008934">
    <property type="term" value="F:inositol monophosphate 1-phosphatase activity"/>
    <property type="evidence" value="ECO:0007669"/>
    <property type="project" value="InterPro"/>
</dbReference>
<evidence type="ECO:0000313" key="10">
    <source>
        <dbReference type="Proteomes" id="UP000015103"/>
    </source>
</evidence>
<sequence>MEAIDKASEMVLKGFETTKTVELKSASCDLVTEFDRNTELLLIQTLSQAFPDHKFIGEETTGRIKLTEQPTWIIDPIDGTTNFVHGYPHCAISVGLSVDKVIIIGAVCNPIMKQQFTAIKGRGSFLNGVKLSTSKVEELKEALVGLEISIGAFPGLAELFTKRYRSCIPRVQG</sequence>
<dbReference type="Pfam" id="PF00459">
    <property type="entry name" value="Inositol_P"/>
    <property type="match status" value="1"/>
</dbReference>
<dbReference type="PRINTS" id="PR00378">
    <property type="entry name" value="LIIMPHPHTASE"/>
</dbReference>
<dbReference type="UniPathway" id="UPA00823">
    <property type="reaction ID" value="UER00788"/>
</dbReference>
<dbReference type="CDD" id="cd01639">
    <property type="entry name" value="IMPase"/>
    <property type="match status" value="1"/>
</dbReference>
<keyword evidence="4 7" id="KW-0479">Metal-binding</keyword>
<evidence type="ECO:0000313" key="9">
    <source>
        <dbReference type="EnsemblMetazoa" id="RPRC010276-PA"/>
    </source>
</evidence>
<dbReference type="OMA" id="ERRELFW"/>
<evidence type="ECO:0000256" key="7">
    <source>
        <dbReference type="PIRSR" id="PIRSR600760-2"/>
    </source>
</evidence>
<dbReference type="InParanoid" id="T1I1V6"/>
<keyword evidence="5 8" id="KW-0378">Hydrolase</keyword>
<name>T1I1V6_RHOPR</name>
<dbReference type="InterPro" id="IPR020583">
    <property type="entry name" value="Inositol_monoP_metal-BS"/>
</dbReference>
<dbReference type="PROSITE" id="PS00629">
    <property type="entry name" value="IMP_1"/>
    <property type="match status" value="1"/>
</dbReference>
<dbReference type="GO" id="GO:0046872">
    <property type="term" value="F:metal ion binding"/>
    <property type="evidence" value="ECO:0007669"/>
    <property type="project" value="UniProtKB-KW"/>
</dbReference>
<reference evidence="9" key="1">
    <citation type="submission" date="2015-05" db="UniProtKB">
        <authorList>
            <consortium name="EnsemblMetazoa"/>
        </authorList>
    </citation>
    <scope>IDENTIFICATION</scope>
</reference>
<keyword evidence="10" id="KW-1185">Reference proteome</keyword>
<evidence type="ECO:0000256" key="1">
    <source>
        <dbReference type="ARBA" id="ARBA00001946"/>
    </source>
</evidence>
<dbReference type="InterPro" id="IPR020552">
    <property type="entry name" value="Inositol_monoPase_Li-sen"/>
</dbReference>
<dbReference type="PANTHER" id="PTHR20854:SF25">
    <property type="entry name" value="INOSITOL-1-MONOPHOSPHATASE"/>
    <property type="match status" value="1"/>
</dbReference>
<dbReference type="GO" id="GO:0006021">
    <property type="term" value="P:inositol biosynthetic process"/>
    <property type="evidence" value="ECO:0007669"/>
    <property type="project" value="UniProtKB-UniPathway"/>
</dbReference>
<evidence type="ECO:0000256" key="2">
    <source>
        <dbReference type="ARBA" id="ARBA00005152"/>
    </source>
</evidence>
<dbReference type="EC" id="3.1.3.25" evidence="8"/>
<accession>T1I1V6</accession>
<evidence type="ECO:0000256" key="5">
    <source>
        <dbReference type="ARBA" id="ARBA00022801"/>
    </source>
</evidence>
<evidence type="ECO:0000256" key="4">
    <source>
        <dbReference type="ARBA" id="ARBA00022723"/>
    </source>
</evidence>
<feature type="binding site" evidence="7">
    <location>
        <position position="78"/>
    </location>
    <ligand>
        <name>Mg(2+)</name>
        <dbReference type="ChEBI" id="CHEBI:18420"/>
        <label>1</label>
        <note>catalytic</note>
    </ligand>
</feature>